<evidence type="ECO:0000313" key="4">
    <source>
        <dbReference type="Proteomes" id="UP000284835"/>
    </source>
</evidence>
<protein>
    <submittedName>
        <fullName evidence="3">Restriction endonuclease subunit R</fullName>
    </submittedName>
</protein>
<comment type="caution">
    <text evidence="3">The sequence shown here is derived from an EMBL/GenBank/DDBJ whole genome shotgun (WGS) entry which is preliminary data.</text>
</comment>
<reference evidence="3 4" key="1">
    <citation type="submission" date="2018-08" db="EMBL/GenBank/DDBJ databases">
        <title>A genome reference for cultivated species of the human gut microbiota.</title>
        <authorList>
            <person name="Zou Y."/>
            <person name="Xue W."/>
            <person name="Luo G."/>
        </authorList>
    </citation>
    <scope>NUCLEOTIDE SEQUENCE [LARGE SCALE GENOMIC DNA]</scope>
    <source>
        <strain evidence="3 4">AM30-13AC</strain>
    </source>
</reference>
<evidence type="ECO:0000313" key="3">
    <source>
        <dbReference type="EMBL" id="RHD92006.1"/>
    </source>
</evidence>
<proteinExistence type="predicted"/>
<feature type="domain" description="Helicase ATP-binding" evidence="2">
    <location>
        <begin position="175"/>
        <end position="334"/>
    </location>
</feature>
<dbReference type="PROSITE" id="PS51192">
    <property type="entry name" value="HELICASE_ATP_BIND_1"/>
    <property type="match status" value="1"/>
</dbReference>
<dbReference type="Gene3D" id="3.40.50.300">
    <property type="entry name" value="P-loop containing nucleotide triphosphate hydrolases"/>
    <property type="match status" value="2"/>
</dbReference>
<dbReference type="SMART" id="SM00487">
    <property type="entry name" value="DEXDc"/>
    <property type="match status" value="1"/>
</dbReference>
<organism evidence="3 4">
    <name type="scientific">Agathobacter rectalis</name>
    <dbReference type="NCBI Taxonomy" id="39491"/>
    <lineage>
        <taxon>Bacteria</taxon>
        <taxon>Bacillati</taxon>
        <taxon>Bacillota</taxon>
        <taxon>Clostridia</taxon>
        <taxon>Lachnospirales</taxon>
        <taxon>Lachnospiraceae</taxon>
        <taxon>Agathobacter</taxon>
    </lineage>
</organism>
<dbReference type="GO" id="GO:0004519">
    <property type="term" value="F:endonuclease activity"/>
    <property type="evidence" value="ECO:0007669"/>
    <property type="project" value="UniProtKB-KW"/>
</dbReference>
<dbReference type="InterPro" id="IPR027417">
    <property type="entry name" value="P-loop_NTPase"/>
</dbReference>
<dbReference type="Proteomes" id="UP000284835">
    <property type="component" value="Unassembled WGS sequence"/>
</dbReference>
<dbReference type="InterPro" id="IPR050742">
    <property type="entry name" value="Helicase_Restrict-Modif_Enz"/>
</dbReference>
<accession>A0A414HVV5</accession>
<dbReference type="InterPro" id="IPR014001">
    <property type="entry name" value="Helicase_ATP-bd"/>
</dbReference>
<dbReference type="GO" id="GO:0003677">
    <property type="term" value="F:DNA binding"/>
    <property type="evidence" value="ECO:0007669"/>
    <property type="project" value="InterPro"/>
</dbReference>
<feature type="compositionally biased region" description="Acidic residues" evidence="1">
    <location>
        <begin position="554"/>
        <end position="573"/>
    </location>
</feature>
<dbReference type="PANTHER" id="PTHR47396">
    <property type="entry name" value="TYPE I RESTRICTION ENZYME ECOKI R PROTEIN"/>
    <property type="match status" value="1"/>
</dbReference>
<dbReference type="Pfam" id="PF00271">
    <property type="entry name" value="Helicase_C"/>
    <property type="match status" value="1"/>
</dbReference>
<dbReference type="NCBIfam" id="NF046051">
    <property type="entry name" value="restrict_EcoAI"/>
    <property type="match status" value="1"/>
</dbReference>
<feature type="region of interest" description="Disordered" evidence="1">
    <location>
        <begin position="549"/>
        <end position="599"/>
    </location>
</feature>
<keyword evidence="3" id="KW-0378">Hydrolase</keyword>
<dbReference type="CDD" id="cd18799">
    <property type="entry name" value="SF2_C_EcoAI-like"/>
    <property type="match status" value="1"/>
</dbReference>
<dbReference type="Gene3D" id="3.90.1570.30">
    <property type="match status" value="1"/>
</dbReference>
<dbReference type="GO" id="GO:0005829">
    <property type="term" value="C:cytosol"/>
    <property type="evidence" value="ECO:0007669"/>
    <property type="project" value="TreeGrafter"/>
</dbReference>
<dbReference type="InterPro" id="IPR029464">
    <property type="entry name" value="HSDR_N"/>
</dbReference>
<feature type="compositionally biased region" description="Low complexity" evidence="1">
    <location>
        <begin position="574"/>
        <end position="590"/>
    </location>
</feature>
<dbReference type="Pfam" id="PF13588">
    <property type="entry name" value="HSDR_N_2"/>
    <property type="match status" value="1"/>
</dbReference>
<dbReference type="GO" id="GO:0005524">
    <property type="term" value="F:ATP binding"/>
    <property type="evidence" value="ECO:0007669"/>
    <property type="project" value="InterPro"/>
</dbReference>
<sequence length="790" mass="90056">MGKRDLSEEDIKARYITPAVEQSGWDKMQIRYEYAFTAGRIILRGNITSRGKQKRADYLLFYKPNLPLAIIEAKDNNHPVGAGLQQAIEYAEALDVKFVYASNGDGFVEQDLITGDIRNFSLDEFPSPDELYHRYVNEMNFSETGEKALLEPYYWVPGYKTPRYYQRIAIDRTVNAVASGRDRVLLVCATGTGKTFMAFQIIYRLWKAGIKKKILFLADRNVLVDQTISGDFKPFGGKMTKVENKQLDSSYEIYLALYQQLAGDEGVEPFKQFKPEFFDLILIDECHRGSAKEESAWRKILEYFSGATQIGMTATPIETKEASSQTYFGEAIYEYSLKQGINDGFLAPYKVIRIGLDKDLVGYRPEAGKHDDNGYEIEDREYNIKDFDRTLVLDQRTKVIAKKVTEFLKKTDRFSKTIVFCVDVEHAERMRQALIAENKDLWTENHKYIMRITGDNAEGKAQLDNFIDEDSTYPVIAVTSKLMTTGVDAKMCKLIVLDNNINSMTEFKQIIGRGTRLLEDYGKTYFTIMDFRNASRLFADKDFDGNPEVVIDITGDDPVDPVTGNEDDTENTGDDTGSNSGTGNTGNTGDFGDDWGNGDGSEKPKKYYVKDVEVRVLSERIQYIDKDGKLIIESLIDYTRKNILGQYARLDVFLKKWNEAKKKQAIVEELREDGVLLDAVREETGHTDIDDFDLILHLAYDKAPLTRIERIKNVQKRGYLYKYSELAQKVLGTLMDKYASEGLKEIEETKVLQLHEFQQFGSPVKIVKVFGGKAAYEQAVKELEDEIFSA</sequence>
<dbReference type="EMBL" id="QSJS01000022">
    <property type="protein sequence ID" value="RHD92006.1"/>
    <property type="molecule type" value="Genomic_DNA"/>
</dbReference>
<gene>
    <name evidence="3" type="ORF">DW775_13255</name>
</gene>
<dbReference type="SUPFAM" id="SSF52540">
    <property type="entry name" value="P-loop containing nucleoside triphosphate hydrolases"/>
    <property type="match status" value="1"/>
</dbReference>
<name>A0A414HVV5_9FIRM</name>
<dbReference type="InterPro" id="IPR006935">
    <property type="entry name" value="Helicase/UvrB_N"/>
</dbReference>
<dbReference type="GO" id="GO:0016787">
    <property type="term" value="F:hydrolase activity"/>
    <property type="evidence" value="ECO:0007669"/>
    <property type="project" value="InterPro"/>
</dbReference>
<evidence type="ECO:0000259" key="2">
    <source>
        <dbReference type="PROSITE" id="PS51192"/>
    </source>
</evidence>
<keyword evidence="3" id="KW-0540">Nuclease</keyword>
<dbReference type="RefSeq" id="WP_118084306.1">
    <property type="nucleotide sequence ID" value="NZ_QSJS01000022.1"/>
</dbReference>
<dbReference type="CDD" id="cd18032">
    <property type="entry name" value="DEXHc_RE_I_III_res"/>
    <property type="match status" value="1"/>
</dbReference>
<keyword evidence="3" id="KW-0255">Endonuclease</keyword>
<dbReference type="AlphaFoldDB" id="A0A414HVV5"/>
<dbReference type="InterPro" id="IPR013670">
    <property type="entry name" value="EcoEI_R_C_dom"/>
</dbReference>
<dbReference type="InterPro" id="IPR001650">
    <property type="entry name" value="Helicase_C-like"/>
</dbReference>
<dbReference type="GO" id="GO:0006304">
    <property type="term" value="P:DNA modification"/>
    <property type="evidence" value="ECO:0007669"/>
    <property type="project" value="InterPro"/>
</dbReference>
<dbReference type="Pfam" id="PF04851">
    <property type="entry name" value="ResIII"/>
    <property type="match status" value="1"/>
</dbReference>
<dbReference type="Pfam" id="PF08463">
    <property type="entry name" value="EcoEI_R_C"/>
    <property type="match status" value="1"/>
</dbReference>
<dbReference type="PANTHER" id="PTHR47396:SF1">
    <property type="entry name" value="ATP-DEPENDENT HELICASE IRC3-RELATED"/>
    <property type="match status" value="1"/>
</dbReference>
<evidence type="ECO:0000256" key="1">
    <source>
        <dbReference type="SAM" id="MobiDB-lite"/>
    </source>
</evidence>